<feature type="transmembrane region" description="Helical" evidence="1">
    <location>
        <begin position="237"/>
        <end position="259"/>
    </location>
</feature>
<feature type="transmembrane region" description="Helical" evidence="1">
    <location>
        <begin position="136"/>
        <end position="169"/>
    </location>
</feature>
<sequence>MADPPSDGSASVVRRRIVAVMTTDAQPTPPAPLAPTARAERALAPDVARGLVLLGIAVANVPFFLYGRELGLLFKPVTDAAADPWVNALVATLADNRSYPLFALLFGYGMTQLLTREHARGTEWPQARRLLLRRNAWLIAFGAAHGVLLFFGDILGTYGLLGLALVLLIRASGRTLAIVGGLAFGFLVLVGVAEGLSGLLAQVGASIPSAAAFNSAGAETYPLAVLARLGEWTLGMLSVPFGGLGLLAPMILGMWAARYRVLEQPFEHRRALALVAGIGLPVSVLGALPIALALLGVIELSAIVEPFAAMLHAATGAVGGAASVALIALIVGGRGRGGELGAPTAKPGGPLSRLLAALGQRSLSGYLTQSVVFVIVFAPYGFGLGGSASVAEATQIAVITWLATLVLAGLLAAADRSGPAEWLLRRAVYGRLHPRR</sequence>
<feature type="transmembrane region" description="Helical" evidence="1">
    <location>
        <begin position="310"/>
        <end position="331"/>
    </location>
</feature>
<feature type="transmembrane region" description="Helical" evidence="1">
    <location>
        <begin position="363"/>
        <end position="382"/>
    </location>
</feature>
<accession>A0A840XLK8</accession>
<keyword evidence="1" id="KW-0472">Membrane</keyword>
<dbReference type="InterPro" id="IPR007349">
    <property type="entry name" value="DUF418"/>
</dbReference>
<proteinExistence type="predicted"/>
<reference evidence="3 4" key="1">
    <citation type="submission" date="2020-08" db="EMBL/GenBank/DDBJ databases">
        <title>Sequencing the genomes of 1000 actinobacteria strains.</title>
        <authorList>
            <person name="Klenk H.-P."/>
        </authorList>
    </citation>
    <scope>NUCLEOTIDE SEQUENCE [LARGE SCALE GENOMIC DNA]</scope>
    <source>
        <strain evidence="3 4">DSM 23889</strain>
    </source>
</reference>
<dbReference type="Pfam" id="PF04235">
    <property type="entry name" value="DUF418"/>
    <property type="match status" value="1"/>
</dbReference>
<dbReference type="AlphaFoldDB" id="A0A840XLK8"/>
<dbReference type="Proteomes" id="UP000552883">
    <property type="component" value="Unassembled WGS sequence"/>
</dbReference>
<keyword evidence="1" id="KW-0812">Transmembrane</keyword>
<evidence type="ECO:0000313" key="4">
    <source>
        <dbReference type="Proteomes" id="UP000552883"/>
    </source>
</evidence>
<dbReference type="PANTHER" id="PTHR30590">
    <property type="entry name" value="INNER MEMBRANE PROTEIN"/>
    <property type="match status" value="1"/>
</dbReference>
<organism evidence="3 4">
    <name type="scientific">Microcella frigidaquae</name>
    <dbReference type="NCBI Taxonomy" id="424758"/>
    <lineage>
        <taxon>Bacteria</taxon>
        <taxon>Bacillati</taxon>
        <taxon>Actinomycetota</taxon>
        <taxon>Actinomycetes</taxon>
        <taxon>Micrococcales</taxon>
        <taxon>Microbacteriaceae</taxon>
        <taxon>Microcella</taxon>
    </lineage>
</organism>
<feature type="transmembrane region" description="Helical" evidence="1">
    <location>
        <begin position="175"/>
        <end position="192"/>
    </location>
</feature>
<dbReference type="RefSeq" id="WP_153982657.1">
    <property type="nucleotide sequence ID" value="NZ_BAAANZ010000012.1"/>
</dbReference>
<evidence type="ECO:0000256" key="1">
    <source>
        <dbReference type="SAM" id="Phobius"/>
    </source>
</evidence>
<gene>
    <name evidence="3" type="ORF">BJ959_001004</name>
</gene>
<keyword evidence="4" id="KW-1185">Reference proteome</keyword>
<feature type="transmembrane region" description="Helical" evidence="1">
    <location>
        <begin position="394"/>
        <end position="414"/>
    </location>
</feature>
<dbReference type="EMBL" id="JACHBS010000001">
    <property type="protein sequence ID" value="MBB5617508.1"/>
    <property type="molecule type" value="Genomic_DNA"/>
</dbReference>
<comment type="caution">
    <text evidence="3">The sequence shown here is derived from an EMBL/GenBank/DDBJ whole genome shotgun (WGS) entry which is preliminary data.</text>
</comment>
<protein>
    <submittedName>
        <fullName evidence="3">Putative membrane protein YeiB</fullName>
    </submittedName>
</protein>
<feature type="transmembrane region" description="Helical" evidence="1">
    <location>
        <begin position="47"/>
        <end position="66"/>
    </location>
</feature>
<dbReference type="InterPro" id="IPR052529">
    <property type="entry name" value="Bact_Transport_Assoc"/>
</dbReference>
<feature type="transmembrane region" description="Helical" evidence="1">
    <location>
        <begin position="271"/>
        <end position="298"/>
    </location>
</feature>
<feature type="domain" description="DUF418" evidence="2">
    <location>
        <begin position="256"/>
        <end position="430"/>
    </location>
</feature>
<evidence type="ECO:0000313" key="3">
    <source>
        <dbReference type="EMBL" id="MBB5617508.1"/>
    </source>
</evidence>
<name>A0A840XLK8_9MICO</name>
<evidence type="ECO:0000259" key="2">
    <source>
        <dbReference type="Pfam" id="PF04235"/>
    </source>
</evidence>
<dbReference type="PANTHER" id="PTHR30590:SF2">
    <property type="entry name" value="INNER MEMBRANE PROTEIN"/>
    <property type="match status" value="1"/>
</dbReference>
<dbReference type="OrthoDB" id="2388539at2"/>
<keyword evidence="1" id="KW-1133">Transmembrane helix</keyword>